<organism evidence="2 3">
    <name type="scientific">Nocardia xishanensis</name>
    <dbReference type="NCBI Taxonomy" id="238964"/>
    <lineage>
        <taxon>Bacteria</taxon>
        <taxon>Bacillati</taxon>
        <taxon>Actinomycetota</taxon>
        <taxon>Actinomycetes</taxon>
        <taxon>Mycobacteriales</taxon>
        <taxon>Nocardiaceae</taxon>
        <taxon>Nocardia</taxon>
    </lineage>
</organism>
<feature type="region of interest" description="Disordered" evidence="1">
    <location>
        <begin position="1"/>
        <end position="37"/>
    </location>
</feature>
<evidence type="ECO:0000313" key="2">
    <source>
        <dbReference type="EMBL" id="MFI2476974.1"/>
    </source>
</evidence>
<dbReference type="EMBL" id="JBIRYO010000020">
    <property type="protein sequence ID" value="MFI2476974.1"/>
    <property type="molecule type" value="Genomic_DNA"/>
</dbReference>
<comment type="caution">
    <text evidence="2">The sequence shown here is derived from an EMBL/GenBank/DDBJ whole genome shotgun (WGS) entry which is preliminary data.</text>
</comment>
<evidence type="ECO:0000256" key="1">
    <source>
        <dbReference type="SAM" id="MobiDB-lite"/>
    </source>
</evidence>
<feature type="compositionally biased region" description="Polar residues" evidence="1">
    <location>
        <begin position="1"/>
        <end position="12"/>
    </location>
</feature>
<gene>
    <name evidence="2" type="ORF">ACH49W_26630</name>
</gene>
<proteinExistence type="predicted"/>
<accession>A0ABW7X776</accession>
<evidence type="ECO:0000313" key="3">
    <source>
        <dbReference type="Proteomes" id="UP001611415"/>
    </source>
</evidence>
<keyword evidence="3" id="KW-1185">Reference proteome</keyword>
<reference evidence="2 3" key="1">
    <citation type="submission" date="2024-10" db="EMBL/GenBank/DDBJ databases">
        <title>The Natural Products Discovery Center: Release of the First 8490 Sequenced Strains for Exploring Actinobacteria Biosynthetic Diversity.</title>
        <authorList>
            <person name="Kalkreuter E."/>
            <person name="Kautsar S.A."/>
            <person name="Yang D."/>
            <person name="Bader C.D."/>
            <person name="Teijaro C.N."/>
            <person name="Fluegel L."/>
            <person name="Davis C.M."/>
            <person name="Simpson J.R."/>
            <person name="Lauterbach L."/>
            <person name="Steele A.D."/>
            <person name="Gui C."/>
            <person name="Meng S."/>
            <person name="Li G."/>
            <person name="Viehrig K."/>
            <person name="Ye F."/>
            <person name="Su P."/>
            <person name="Kiefer A.F."/>
            <person name="Nichols A."/>
            <person name="Cepeda A.J."/>
            <person name="Yan W."/>
            <person name="Fan B."/>
            <person name="Jiang Y."/>
            <person name="Adhikari A."/>
            <person name="Zheng C.-J."/>
            <person name="Schuster L."/>
            <person name="Cowan T.M."/>
            <person name="Smanski M.J."/>
            <person name="Chevrette M.G."/>
            <person name="De Carvalho L.P.S."/>
            <person name="Shen B."/>
        </authorList>
    </citation>
    <scope>NUCLEOTIDE SEQUENCE [LARGE SCALE GENOMIC DNA]</scope>
    <source>
        <strain evidence="2 3">NPDC019275</strain>
    </source>
</reference>
<sequence length="134" mass="15131">MNTPLHQHTTARTSHHESGTTAPVGETVAAPRRRPEPPAWRQAFNQVEVVVGRPLESMTNSPEAAAILIVTDRLARGVFQQIDALASWGIHQLHLPSQRDVRMLQRQLSAIQRQLSDVQAELYQFRSRDERPGR</sequence>
<dbReference type="Proteomes" id="UP001611415">
    <property type="component" value="Unassembled WGS sequence"/>
</dbReference>
<name>A0ABW7X776_9NOCA</name>
<dbReference type="RefSeq" id="WP_357409909.1">
    <property type="nucleotide sequence ID" value="NZ_JBEYCD010000017.1"/>
</dbReference>
<protein>
    <submittedName>
        <fullName evidence="2">Uncharacterized protein</fullName>
    </submittedName>
</protein>